<dbReference type="GO" id="GO:0042797">
    <property type="term" value="P:tRNA transcription by RNA polymerase III"/>
    <property type="evidence" value="ECO:0007669"/>
    <property type="project" value="TreeGrafter"/>
</dbReference>
<evidence type="ECO:0000313" key="5">
    <source>
        <dbReference type="EMBL" id="KAK7270834.1"/>
    </source>
</evidence>
<evidence type="ECO:0000259" key="4">
    <source>
        <dbReference type="Pfam" id="PF03171"/>
    </source>
</evidence>
<dbReference type="GO" id="GO:0003899">
    <property type="term" value="F:DNA-directed RNA polymerase activity"/>
    <property type="evidence" value="ECO:0007669"/>
    <property type="project" value="InterPro"/>
</dbReference>
<reference evidence="5 6" key="1">
    <citation type="submission" date="2024-01" db="EMBL/GenBank/DDBJ databases">
        <title>The genomes of 5 underutilized Papilionoideae crops provide insights into root nodulation and disease resistance.</title>
        <authorList>
            <person name="Yuan L."/>
        </authorList>
    </citation>
    <scope>NUCLEOTIDE SEQUENCE [LARGE SCALE GENOMIC DNA]</scope>
    <source>
        <strain evidence="5">LY-2023</strain>
        <tissue evidence="5">Leaf</tissue>
    </source>
</reference>
<feature type="domain" description="Isopenicillin N synthase-like Fe(2+) 2OG dioxygenase" evidence="4">
    <location>
        <begin position="147"/>
        <end position="208"/>
    </location>
</feature>
<dbReference type="GO" id="GO:0003677">
    <property type="term" value="F:DNA binding"/>
    <property type="evidence" value="ECO:0007669"/>
    <property type="project" value="InterPro"/>
</dbReference>
<organism evidence="5 6">
    <name type="scientific">Clitoria ternatea</name>
    <name type="common">Butterfly pea</name>
    <dbReference type="NCBI Taxonomy" id="43366"/>
    <lineage>
        <taxon>Eukaryota</taxon>
        <taxon>Viridiplantae</taxon>
        <taxon>Streptophyta</taxon>
        <taxon>Embryophyta</taxon>
        <taxon>Tracheophyta</taxon>
        <taxon>Spermatophyta</taxon>
        <taxon>Magnoliopsida</taxon>
        <taxon>eudicotyledons</taxon>
        <taxon>Gunneridae</taxon>
        <taxon>Pentapetalae</taxon>
        <taxon>rosids</taxon>
        <taxon>fabids</taxon>
        <taxon>Fabales</taxon>
        <taxon>Fabaceae</taxon>
        <taxon>Papilionoideae</taxon>
        <taxon>50 kb inversion clade</taxon>
        <taxon>NPAAA clade</taxon>
        <taxon>indigoferoid/millettioid clade</taxon>
        <taxon>Phaseoleae</taxon>
        <taxon>Clitoria</taxon>
    </lineage>
</organism>
<dbReference type="EMBL" id="JAYKXN010000007">
    <property type="protein sequence ID" value="KAK7270834.1"/>
    <property type="molecule type" value="Genomic_DNA"/>
</dbReference>
<accession>A0AAN9IAF3</accession>
<dbReference type="Pfam" id="PF03171">
    <property type="entry name" value="2OG-FeII_Oxy"/>
    <property type="match status" value="1"/>
</dbReference>
<dbReference type="Gene3D" id="2.60.120.330">
    <property type="entry name" value="B-lactam Antibiotic, Isopenicillin N Synthase, Chain"/>
    <property type="match status" value="1"/>
</dbReference>
<dbReference type="GO" id="GO:0005666">
    <property type="term" value="C:RNA polymerase III complex"/>
    <property type="evidence" value="ECO:0007669"/>
    <property type="project" value="TreeGrafter"/>
</dbReference>
<evidence type="ECO:0000256" key="2">
    <source>
        <dbReference type="ARBA" id="ARBA00023163"/>
    </source>
</evidence>
<comment type="caution">
    <text evidence="5">The sequence shown here is derived from an EMBL/GenBank/DDBJ whole genome shotgun (WGS) entry which is preliminary data.</text>
</comment>
<dbReference type="Pfam" id="PF01192">
    <property type="entry name" value="RNA_pol_Rpb6"/>
    <property type="match status" value="1"/>
</dbReference>
<feature type="region of interest" description="Disordered" evidence="3">
    <location>
        <begin position="1"/>
        <end position="78"/>
    </location>
</feature>
<dbReference type="AlphaFoldDB" id="A0AAN9IAF3"/>
<dbReference type="InterPro" id="IPR044861">
    <property type="entry name" value="IPNS-like_FE2OG_OXY"/>
</dbReference>
<keyword evidence="6" id="KW-1185">Reference proteome</keyword>
<dbReference type="GO" id="GO:0006360">
    <property type="term" value="P:transcription by RNA polymerase I"/>
    <property type="evidence" value="ECO:0007669"/>
    <property type="project" value="TreeGrafter"/>
</dbReference>
<dbReference type="PROSITE" id="PS01111">
    <property type="entry name" value="RNA_POL_K_14KD"/>
    <property type="match status" value="1"/>
</dbReference>
<feature type="compositionally biased region" description="Acidic residues" evidence="3">
    <location>
        <begin position="1"/>
        <end position="12"/>
    </location>
</feature>
<evidence type="ECO:0000313" key="6">
    <source>
        <dbReference type="Proteomes" id="UP001359559"/>
    </source>
</evidence>
<dbReference type="PANTHER" id="PTHR47227:SF8">
    <property type="entry name" value="DNA-DIRECTED RNA POLYMERASES II, IV AND V SUBUNIT 6A"/>
    <property type="match status" value="1"/>
</dbReference>
<keyword evidence="1" id="KW-0240">DNA-directed RNA polymerase</keyword>
<proteinExistence type="predicted"/>
<dbReference type="GO" id="GO:0005665">
    <property type="term" value="C:RNA polymerase II, core complex"/>
    <property type="evidence" value="ECO:0007669"/>
    <property type="project" value="TreeGrafter"/>
</dbReference>
<gene>
    <name evidence="5" type="ORF">RJT34_26292</name>
</gene>
<dbReference type="PANTHER" id="PTHR47227">
    <property type="entry name" value="DNA-DIRECTED RNA POLYMERASE SUBUNIT K"/>
    <property type="match status" value="1"/>
</dbReference>
<name>A0AAN9IAF3_CLITE</name>
<protein>
    <recommendedName>
        <fullName evidence="4">Isopenicillin N synthase-like Fe(2+) 2OG dioxygenase domain-containing protein</fullName>
    </recommendedName>
</protein>
<feature type="compositionally biased region" description="Basic and acidic residues" evidence="3">
    <location>
        <begin position="13"/>
        <end position="33"/>
    </location>
</feature>
<sequence>MDNEPPEPEIEGEERKELRRRRKGEERRVKGEGKITPFLEGAEEDVDNNNNEDVTGKPIETEEREEQEPAERQRKTSKYMTKYERARILGTRALQISSMNAPVMVELEGETGPLEGIIVFELLSEALGLDPSYLKKMDCAEALFIMGQYYPACPEPELTLGSTKHTDMDFMTILLQDQMGGHENQWINVPPVHGVLIVNIRDLLQMITLFYVLYR</sequence>
<dbReference type="InterPro" id="IPR020708">
    <property type="entry name" value="DNA-dir_RNA_polK_14-18kDa_CS"/>
</dbReference>
<dbReference type="GO" id="GO:0005736">
    <property type="term" value="C:RNA polymerase I complex"/>
    <property type="evidence" value="ECO:0007669"/>
    <property type="project" value="TreeGrafter"/>
</dbReference>
<dbReference type="SUPFAM" id="SSF63562">
    <property type="entry name" value="RPB6/omega subunit-like"/>
    <property type="match status" value="1"/>
</dbReference>
<dbReference type="InterPro" id="IPR006110">
    <property type="entry name" value="Pol_omega/Rpo6/RPB6"/>
</dbReference>
<dbReference type="Proteomes" id="UP001359559">
    <property type="component" value="Unassembled WGS sequence"/>
</dbReference>
<dbReference type="SUPFAM" id="SSF51197">
    <property type="entry name" value="Clavaminate synthase-like"/>
    <property type="match status" value="1"/>
</dbReference>
<keyword evidence="2" id="KW-0804">Transcription</keyword>
<dbReference type="InterPro" id="IPR036161">
    <property type="entry name" value="RPB6/omega-like_sf"/>
</dbReference>
<evidence type="ECO:0000256" key="3">
    <source>
        <dbReference type="SAM" id="MobiDB-lite"/>
    </source>
</evidence>
<dbReference type="InterPro" id="IPR027443">
    <property type="entry name" value="IPNS-like_sf"/>
</dbReference>
<dbReference type="GO" id="GO:0006366">
    <property type="term" value="P:transcription by RNA polymerase II"/>
    <property type="evidence" value="ECO:0007669"/>
    <property type="project" value="TreeGrafter"/>
</dbReference>
<evidence type="ECO:0000256" key="1">
    <source>
        <dbReference type="ARBA" id="ARBA00022478"/>
    </source>
</evidence>